<gene>
    <name evidence="1" type="ordered locus">HPL003_13510</name>
</gene>
<dbReference type="AlphaFoldDB" id="G7VXL1"/>
<dbReference type="EMBL" id="CP003107">
    <property type="protein sequence ID" value="AET59453.1"/>
    <property type="molecule type" value="Genomic_DNA"/>
</dbReference>
<name>G7VXL1_PAETH</name>
<protein>
    <submittedName>
        <fullName evidence="1">Uncharacterized protein</fullName>
    </submittedName>
</protein>
<dbReference type="HOGENOM" id="CLU_1053124_0_0_9"/>
<dbReference type="RefSeq" id="WP_014280180.1">
    <property type="nucleotide sequence ID" value="NC_016641.1"/>
</dbReference>
<sequence length="264" mass="31505">MQKEDIYRHIKVLELELFKFSPYRYIRDLIKDPNDILLYKNLLRNTSLDNQSIEYLVQIIVSYMKDNQRFRRVECMKILKRIIKNRSSNEFFESSLINGLFYLYKCYIFTGSDEIQWAVSVFIKDQLLSDDDIKWLIDNCDDSEHLTNRLLRYPRENPLITEWAEQTYKSGDLSERLSEVVSLLIIDDVPSYVSVDSVTLMWSIYYSKIEEGKKENLILKYLDFNDYSSALEIAERLNIPSVVNKLLIYYKDRALKYEKVANNK</sequence>
<organism evidence="1 2">
    <name type="scientific">Paenibacillus terrae (strain HPL-003)</name>
    <dbReference type="NCBI Taxonomy" id="985665"/>
    <lineage>
        <taxon>Bacteria</taxon>
        <taxon>Bacillati</taxon>
        <taxon>Bacillota</taxon>
        <taxon>Bacilli</taxon>
        <taxon>Bacillales</taxon>
        <taxon>Paenibacillaceae</taxon>
        <taxon>Paenibacillus</taxon>
    </lineage>
</organism>
<dbReference type="Proteomes" id="UP000005876">
    <property type="component" value="Chromosome"/>
</dbReference>
<reference evidence="2" key="1">
    <citation type="submission" date="2011-11" db="EMBL/GenBank/DDBJ databases">
        <title>Complete sequence of Paenibacillus terrae HPL-003.</title>
        <authorList>
            <person name="Shin S.H."/>
            <person name="Kim S."/>
            <person name="Kim J.Y."/>
        </authorList>
    </citation>
    <scope>NUCLEOTIDE SEQUENCE [LARGE SCALE GENOMIC DNA]</scope>
    <source>
        <strain evidence="2">HPL-003</strain>
    </source>
</reference>
<dbReference type="KEGG" id="pta:HPL003_13510"/>
<proteinExistence type="predicted"/>
<accession>G7VXL1</accession>
<reference key="2">
    <citation type="submission" date="2011-11" db="EMBL/GenBank/DDBJ databases">
        <authorList>
            <person name="Shin S.H."/>
            <person name="Kim S."/>
            <person name="Kim J.Y."/>
        </authorList>
    </citation>
    <scope>NUCLEOTIDE SEQUENCE</scope>
    <source>
        <strain>HPL-003</strain>
    </source>
</reference>
<dbReference type="eggNOG" id="ENOG5034B0Z">
    <property type="taxonomic scope" value="Bacteria"/>
</dbReference>
<dbReference type="OrthoDB" id="2622906at2"/>
<evidence type="ECO:0000313" key="1">
    <source>
        <dbReference type="EMBL" id="AET59453.1"/>
    </source>
</evidence>
<reference evidence="1 2" key="3">
    <citation type="journal article" date="2012" name="J. Bacteriol.">
        <title>Genome Sequence of Paenibacillus terrae HPL-003, a Xylanase-Producing Bacterium Isolated from Soil Found in Forest Residue.</title>
        <authorList>
            <person name="Shin S.H."/>
            <person name="Kim S."/>
            <person name="Kim J.Y."/>
            <person name="Song H.Y."/>
            <person name="Cho S.J."/>
            <person name="Kim D.R."/>
            <person name="Lee K.I."/>
            <person name="Lim H.K."/>
            <person name="Park N.J."/>
            <person name="Hwang I.T."/>
            <person name="Yang K.S."/>
        </authorList>
    </citation>
    <scope>NUCLEOTIDE SEQUENCE [LARGE SCALE GENOMIC DNA]</scope>
    <source>
        <strain evidence="1 2">HPL-003</strain>
    </source>
</reference>
<evidence type="ECO:0000313" key="2">
    <source>
        <dbReference type="Proteomes" id="UP000005876"/>
    </source>
</evidence>